<evidence type="ECO:0008006" key="3">
    <source>
        <dbReference type="Google" id="ProtNLM"/>
    </source>
</evidence>
<gene>
    <name evidence="1" type="ORF">HUT05_44975</name>
</gene>
<dbReference type="Proteomes" id="UP000509418">
    <property type="component" value="Chromosome"/>
</dbReference>
<evidence type="ECO:0000313" key="2">
    <source>
        <dbReference type="Proteomes" id="UP000509418"/>
    </source>
</evidence>
<evidence type="ECO:0000313" key="1">
    <source>
        <dbReference type="EMBL" id="QKZ23889.1"/>
    </source>
</evidence>
<dbReference type="RefSeq" id="WP_176578503.1">
    <property type="nucleotide sequence ID" value="NZ_CBDRGH010000022.1"/>
</dbReference>
<name>A0A7H8TK45_STRCX</name>
<organism evidence="1 2">
    <name type="scientific">Streptomyces chartreusis</name>
    <dbReference type="NCBI Taxonomy" id="1969"/>
    <lineage>
        <taxon>Bacteria</taxon>
        <taxon>Bacillati</taxon>
        <taxon>Actinomycetota</taxon>
        <taxon>Actinomycetes</taxon>
        <taxon>Kitasatosporales</taxon>
        <taxon>Streptomycetaceae</taxon>
        <taxon>Streptomyces</taxon>
    </lineage>
</organism>
<accession>A0A7H8TK45</accession>
<sequence>MTGFLVQARKDPRAERAFQLSAKWASGQLTSHRVRAFSHATTVTNTLGRYVPNIPPQAVAACLLHAVPKWPQPDRAVHRLVENQCGPEAQRLLRALRAEHNSVGVPSNDAAREHLRLLRHMPWLAHTSLAFKIVTLQHTLSRPARTSRALMGQLARTDQGSQLPYLIQVHALTAGIVPQPMSDEFGRLLEQGRPVPTSTAN</sequence>
<dbReference type="EMBL" id="CP056041">
    <property type="protein sequence ID" value="QKZ23889.1"/>
    <property type="molecule type" value="Genomic_DNA"/>
</dbReference>
<keyword evidence="2" id="KW-1185">Reference proteome</keyword>
<reference evidence="1 2" key="1">
    <citation type="submission" date="2020-06" db="EMBL/GenBank/DDBJ databases">
        <title>Genome mining for natural products.</title>
        <authorList>
            <person name="Zhang B."/>
            <person name="Shi J."/>
            <person name="Ge H."/>
        </authorList>
    </citation>
    <scope>NUCLEOTIDE SEQUENCE [LARGE SCALE GENOMIC DNA]</scope>
    <source>
        <strain evidence="1 2">NA02069</strain>
    </source>
</reference>
<proteinExistence type="predicted"/>
<protein>
    <recommendedName>
        <fullName evidence="3">HD domain-containing protein</fullName>
    </recommendedName>
</protein>
<dbReference type="Gene3D" id="1.10.3210.10">
    <property type="entry name" value="Hypothetical protein af1432"/>
    <property type="match status" value="1"/>
</dbReference>
<dbReference type="AlphaFoldDB" id="A0A7H8TK45"/>